<dbReference type="AlphaFoldDB" id="A0A9X2YR03"/>
<accession>A0A9X2YR03</accession>
<reference evidence="2" key="2">
    <citation type="journal article" date="2022" name="BMC Genomics">
        <title>Comparative genome analysis of mycobacteria focusing on tRNA and non-coding RNA.</title>
        <authorList>
            <person name="Behra P.R.K."/>
            <person name="Pettersson B.M.F."/>
            <person name="Ramesh M."/>
            <person name="Das S."/>
            <person name="Dasgupta S."/>
            <person name="Kirsebom L.A."/>
        </authorList>
    </citation>
    <scope>NUCLEOTIDE SEQUENCE</scope>
    <source>
        <strain evidence="2">DSM 44615</strain>
    </source>
</reference>
<dbReference type="EMBL" id="JACKSJ010000111">
    <property type="protein sequence ID" value="MCV7171057.1"/>
    <property type="molecule type" value="Genomic_DNA"/>
</dbReference>
<dbReference type="Proteomes" id="UP001140293">
    <property type="component" value="Unassembled WGS sequence"/>
</dbReference>
<name>A0A9X2YR03_9MYCO</name>
<proteinExistence type="predicted"/>
<feature type="transmembrane region" description="Helical" evidence="1">
    <location>
        <begin position="78"/>
        <end position="96"/>
    </location>
</feature>
<dbReference type="RefSeq" id="WP_264013243.1">
    <property type="nucleotide sequence ID" value="NZ_JACKSJ010000111.1"/>
</dbReference>
<evidence type="ECO:0000313" key="3">
    <source>
        <dbReference type="Proteomes" id="UP001140293"/>
    </source>
</evidence>
<evidence type="ECO:0000313" key="2">
    <source>
        <dbReference type="EMBL" id="MCV7171057.1"/>
    </source>
</evidence>
<feature type="transmembrane region" description="Helical" evidence="1">
    <location>
        <begin position="32"/>
        <end position="57"/>
    </location>
</feature>
<keyword evidence="1" id="KW-0812">Transmembrane</keyword>
<gene>
    <name evidence="2" type="ORF">H7I41_14150</name>
</gene>
<protein>
    <submittedName>
        <fullName evidence="2">Uncharacterized protein</fullName>
    </submittedName>
</protein>
<reference evidence="2" key="1">
    <citation type="submission" date="2020-07" db="EMBL/GenBank/DDBJ databases">
        <authorList>
            <person name="Pettersson B.M.F."/>
            <person name="Behra P.R.K."/>
            <person name="Ramesh M."/>
            <person name="Das S."/>
            <person name="Dasgupta S."/>
            <person name="Kirsebom L.A."/>
        </authorList>
    </citation>
    <scope>NUCLEOTIDE SEQUENCE</scope>
    <source>
        <strain evidence="2">DSM 44615</strain>
    </source>
</reference>
<keyword evidence="1" id="KW-0472">Membrane</keyword>
<sequence length="107" mass="11353">MSRAVVRGAAASVAMTAAGVVAGYGFWIVTMFALIPFLLFLVFGVAPFVALLSAAAIAWCTSRRPCAAPEWAQRHRHAFWAGAIGVLIVVCVITVAEMPGYVPFWPG</sequence>
<evidence type="ECO:0000256" key="1">
    <source>
        <dbReference type="SAM" id="Phobius"/>
    </source>
</evidence>
<keyword evidence="3" id="KW-1185">Reference proteome</keyword>
<keyword evidence="1" id="KW-1133">Transmembrane helix</keyword>
<organism evidence="2 3">
    <name type="scientific">[Mycobacterium] manitobense</name>
    <dbReference type="NCBI Taxonomy" id="190147"/>
    <lineage>
        <taxon>Bacteria</taxon>
        <taxon>Bacillati</taxon>
        <taxon>Actinomycetota</taxon>
        <taxon>Actinomycetes</taxon>
        <taxon>Mycobacteriales</taxon>
        <taxon>Mycobacteriaceae</taxon>
        <taxon>Mycolicibacterium</taxon>
    </lineage>
</organism>
<comment type="caution">
    <text evidence="2">The sequence shown here is derived from an EMBL/GenBank/DDBJ whole genome shotgun (WGS) entry which is preliminary data.</text>
</comment>